<dbReference type="AlphaFoldDB" id="T0YLY3"/>
<accession>T0YLY3</accession>
<sequence length="201" mass="21624">MSLALRVGVMQLTMEPVTEIVAHAKQLDRCGFDTIWLAEAYPWWRKHGMEARSSTVLSALVGEATERLAVGWGIISPYTRHPIQVAMDARVTQEIVGPDRLLLGFGASKIFMKEIGAGEDRPARPLGTMREAVEIVRACLGGGAVDFHGQEFTAVVPPLLPEADAPRTPVPIYVAGTGPRLQEMAGELADGLLTPSITTPA</sequence>
<dbReference type="InterPro" id="IPR036661">
    <property type="entry name" value="Luciferase-like_sf"/>
</dbReference>
<dbReference type="SUPFAM" id="SSF51679">
    <property type="entry name" value="Bacterial luciferase-like"/>
    <property type="match status" value="1"/>
</dbReference>
<protein>
    <submittedName>
        <fullName evidence="2">5,10-methylenetetrahydromethanopterin reductase</fullName>
    </submittedName>
</protein>
<dbReference type="Gene3D" id="3.20.20.30">
    <property type="entry name" value="Luciferase-like domain"/>
    <property type="match status" value="1"/>
</dbReference>
<gene>
    <name evidence="2" type="ORF">B1B_16513</name>
</gene>
<proteinExistence type="predicted"/>
<dbReference type="PANTHER" id="PTHR43244:SF2">
    <property type="entry name" value="CONSERVED HYPOTHETICAL ALANINE AND PROLINE-RICH PROTEIN"/>
    <property type="match status" value="1"/>
</dbReference>
<feature type="domain" description="Luciferase-like" evidence="1">
    <location>
        <begin position="5"/>
        <end position="195"/>
    </location>
</feature>
<dbReference type="InterPro" id="IPR050564">
    <property type="entry name" value="F420-G6PD/mer"/>
</dbReference>
<dbReference type="EMBL" id="AUZY01010987">
    <property type="protein sequence ID" value="EQD36446.1"/>
    <property type="molecule type" value="Genomic_DNA"/>
</dbReference>
<dbReference type="GO" id="GO:0016705">
    <property type="term" value="F:oxidoreductase activity, acting on paired donors, with incorporation or reduction of molecular oxygen"/>
    <property type="evidence" value="ECO:0007669"/>
    <property type="project" value="InterPro"/>
</dbReference>
<evidence type="ECO:0000313" key="2">
    <source>
        <dbReference type="EMBL" id="EQD36446.1"/>
    </source>
</evidence>
<dbReference type="PANTHER" id="PTHR43244">
    <property type="match status" value="1"/>
</dbReference>
<reference evidence="2" key="2">
    <citation type="journal article" date="2014" name="ISME J.">
        <title>Microbial stratification in low pH oxic and suboxic macroscopic growths along an acid mine drainage.</title>
        <authorList>
            <person name="Mendez-Garcia C."/>
            <person name="Mesa V."/>
            <person name="Sprenger R.R."/>
            <person name="Richter M."/>
            <person name="Diez M.S."/>
            <person name="Solano J."/>
            <person name="Bargiela R."/>
            <person name="Golyshina O.V."/>
            <person name="Manteca A."/>
            <person name="Ramos J.L."/>
            <person name="Gallego J.R."/>
            <person name="Llorente I."/>
            <person name="Martins Dos Santos V.A."/>
            <person name="Jensen O.N."/>
            <person name="Pelaez A.I."/>
            <person name="Sanchez J."/>
            <person name="Ferrer M."/>
        </authorList>
    </citation>
    <scope>NUCLEOTIDE SEQUENCE</scope>
</reference>
<reference evidence="2" key="1">
    <citation type="submission" date="2013-08" db="EMBL/GenBank/DDBJ databases">
        <authorList>
            <person name="Mendez C."/>
            <person name="Richter M."/>
            <person name="Ferrer M."/>
            <person name="Sanchez J."/>
        </authorList>
    </citation>
    <scope>NUCLEOTIDE SEQUENCE</scope>
</reference>
<name>T0YLY3_9ZZZZ</name>
<evidence type="ECO:0000259" key="1">
    <source>
        <dbReference type="Pfam" id="PF00296"/>
    </source>
</evidence>
<comment type="caution">
    <text evidence="2">The sequence shown here is derived from an EMBL/GenBank/DDBJ whole genome shotgun (WGS) entry which is preliminary data.</text>
</comment>
<dbReference type="InterPro" id="IPR011251">
    <property type="entry name" value="Luciferase-like_dom"/>
</dbReference>
<feature type="non-terminal residue" evidence="2">
    <location>
        <position position="201"/>
    </location>
</feature>
<organism evidence="2">
    <name type="scientific">mine drainage metagenome</name>
    <dbReference type="NCBI Taxonomy" id="410659"/>
    <lineage>
        <taxon>unclassified sequences</taxon>
        <taxon>metagenomes</taxon>
        <taxon>ecological metagenomes</taxon>
    </lineage>
</organism>
<dbReference type="CDD" id="cd01097">
    <property type="entry name" value="Tetrahydromethanopterin_reductase"/>
    <property type="match status" value="1"/>
</dbReference>
<dbReference type="Pfam" id="PF00296">
    <property type="entry name" value="Bac_luciferase"/>
    <property type="match status" value="1"/>
</dbReference>